<evidence type="ECO:0000313" key="3">
    <source>
        <dbReference type="EMBL" id="OHU96513.1"/>
    </source>
</evidence>
<dbReference type="EMBL" id="MNAN01000026">
    <property type="protein sequence ID" value="OHU96513.1"/>
    <property type="molecule type" value="Genomic_DNA"/>
</dbReference>
<gene>
    <name evidence="3" type="ORF">BIW53_04075</name>
</gene>
<sequence length="241" mass="27586">MKYVVLLLLYIPFSCSAQQYNFVSINYLIEQEVGRIILTEVYDQLGIDIVITPLPGKRAQYEASIGMNDGEIMRIYSYGKENPATTRVPTPYYNLETMVFTRKNSGIVINKASDLSKYQIVRVRGVKHTQNVTRGMENVTDTDNTVQMLRLVGDGLADIALTNKMDGLIVLKNLGITNIEAHPHSLDKQALYHYIRKEHTKLIQKVDDKLKELKQSGELELIIQRAENEVFERKTNYDDLQ</sequence>
<reference evidence="3 4" key="1">
    <citation type="submission" date="2016-10" db="EMBL/GenBank/DDBJ databases">
        <title>Pseudoalteromonas amylolytica sp. nov., isolated from the surface seawater.</title>
        <authorList>
            <person name="Wu Y.-H."/>
            <person name="Cheng H."/>
            <person name="Jin X.-B."/>
            <person name="Wang C.-S."/>
            <person name="Xu X.-W."/>
        </authorList>
    </citation>
    <scope>NUCLEOTIDE SEQUENCE [LARGE SCALE GENOMIC DNA]</scope>
    <source>
        <strain evidence="3 4">JCM 12483</strain>
    </source>
</reference>
<dbReference type="STRING" id="327939.BIW53_04075"/>
<dbReference type="Proteomes" id="UP000180253">
    <property type="component" value="Unassembled WGS sequence"/>
</dbReference>
<keyword evidence="4" id="KW-1185">Reference proteome</keyword>
<dbReference type="Pfam" id="PF00497">
    <property type="entry name" value="SBP_bac_3"/>
    <property type="match status" value="1"/>
</dbReference>
<dbReference type="Gene3D" id="3.40.190.10">
    <property type="entry name" value="Periplasmic binding protein-like II"/>
    <property type="match status" value="2"/>
</dbReference>
<proteinExistence type="predicted"/>
<feature type="domain" description="Solute-binding protein family 3/N-terminal" evidence="2">
    <location>
        <begin position="39"/>
        <end position="224"/>
    </location>
</feature>
<organism evidence="3 4">
    <name type="scientific">Pseudoalteromonas byunsanensis</name>
    <dbReference type="NCBI Taxonomy" id="327939"/>
    <lineage>
        <taxon>Bacteria</taxon>
        <taxon>Pseudomonadati</taxon>
        <taxon>Pseudomonadota</taxon>
        <taxon>Gammaproteobacteria</taxon>
        <taxon>Alteromonadales</taxon>
        <taxon>Pseudoalteromonadaceae</taxon>
        <taxon>Pseudoalteromonas</taxon>
    </lineage>
</organism>
<evidence type="ECO:0000259" key="2">
    <source>
        <dbReference type="Pfam" id="PF00497"/>
    </source>
</evidence>
<feature type="chain" id="PRO_5010287517" description="Solute-binding protein family 3/N-terminal domain-containing protein" evidence="1">
    <location>
        <begin position="18"/>
        <end position="241"/>
    </location>
</feature>
<evidence type="ECO:0000313" key="4">
    <source>
        <dbReference type="Proteomes" id="UP000180253"/>
    </source>
</evidence>
<accession>A0A1S1NDS7</accession>
<dbReference type="AlphaFoldDB" id="A0A1S1NDS7"/>
<evidence type="ECO:0000256" key="1">
    <source>
        <dbReference type="SAM" id="SignalP"/>
    </source>
</evidence>
<comment type="caution">
    <text evidence="3">The sequence shown here is derived from an EMBL/GenBank/DDBJ whole genome shotgun (WGS) entry which is preliminary data.</text>
</comment>
<dbReference type="SUPFAM" id="SSF53850">
    <property type="entry name" value="Periplasmic binding protein-like II"/>
    <property type="match status" value="1"/>
</dbReference>
<keyword evidence="1" id="KW-0732">Signal</keyword>
<dbReference type="InterPro" id="IPR001638">
    <property type="entry name" value="Solute-binding_3/MltF_N"/>
</dbReference>
<name>A0A1S1NDS7_9GAMM</name>
<dbReference type="OrthoDB" id="8255022at2"/>
<protein>
    <recommendedName>
        <fullName evidence="2">Solute-binding protein family 3/N-terminal domain-containing protein</fullName>
    </recommendedName>
</protein>
<feature type="signal peptide" evidence="1">
    <location>
        <begin position="1"/>
        <end position="17"/>
    </location>
</feature>